<feature type="domain" description="LYC1 C-terminal" evidence="2">
    <location>
        <begin position="193"/>
        <end position="408"/>
    </location>
</feature>
<dbReference type="SUPFAM" id="SSF55729">
    <property type="entry name" value="Acyl-CoA N-acyltransferases (Nat)"/>
    <property type="match status" value="1"/>
</dbReference>
<comment type="caution">
    <text evidence="3">The sequence shown here is derived from an EMBL/GenBank/DDBJ whole genome shotgun (WGS) entry which is preliminary data.</text>
</comment>
<evidence type="ECO:0000259" key="2">
    <source>
        <dbReference type="Pfam" id="PF22998"/>
    </source>
</evidence>
<dbReference type="InterPro" id="IPR055100">
    <property type="entry name" value="GNAT_LYC1-like"/>
</dbReference>
<accession>A0AAD8PWR1</accession>
<dbReference type="RefSeq" id="XP_060412606.1">
    <property type="nucleotide sequence ID" value="XM_060555050.1"/>
</dbReference>
<name>A0AAD8PWR1_9PEZI</name>
<evidence type="ECO:0000256" key="1">
    <source>
        <dbReference type="SAM" id="MobiDB-lite"/>
    </source>
</evidence>
<dbReference type="Gene3D" id="3.40.630.30">
    <property type="match status" value="1"/>
</dbReference>
<dbReference type="Pfam" id="PF22998">
    <property type="entry name" value="GNAT_LYC1-like"/>
    <property type="match status" value="1"/>
</dbReference>
<reference evidence="3" key="1">
    <citation type="submission" date="2021-06" db="EMBL/GenBank/DDBJ databases">
        <title>Comparative genomics, transcriptomics and evolutionary studies reveal genomic signatures of adaptation to plant cell wall in hemibiotrophic fungi.</title>
        <authorList>
            <consortium name="DOE Joint Genome Institute"/>
            <person name="Baroncelli R."/>
            <person name="Diaz J.F."/>
            <person name="Benocci T."/>
            <person name="Peng M."/>
            <person name="Battaglia E."/>
            <person name="Haridas S."/>
            <person name="Andreopoulos W."/>
            <person name="Labutti K."/>
            <person name="Pangilinan J."/>
            <person name="Floch G.L."/>
            <person name="Makela M.R."/>
            <person name="Henrissat B."/>
            <person name="Grigoriev I.V."/>
            <person name="Crouch J.A."/>
            <person name="De Vries R.P."/>
            <person name="Sukno S.A."/>
            <person name="Thon M.R."/>
        </authorList>
    </citation>
    <scope>NUCLEOTIDE SEQUENCE</scope>
    <source>
        <strain evidence="3">CBS 125086</strain>
    </source>
</reference>
<dbReference type="PANTHER" id="PTHR34815:SF4">
    <property type="entry name" value="N-ACETYLTRANSFERASE DOMAIN-CONTAINING PROTEIN"/>
    <property type="match status" value="1"/>
</dbReference>
<dbReference type="AlphaFoldDB" id="A0AAD8PWR1"/>
<dbReference type="EMBL" id="JAHLJV010000043">
    <property type="protein sequence ID" value="KAK1585585.1"/>
    <property type="molecule type" value="Genomic_DNA"/>
</dbReference>
<dbReference type="GeneID" id="85439290"/>
<dbReference type="InterPro" id="IPR016181">
    <property type="entry name" value="Acyl_CoA_acyltransferase"/>
</dbReference>
<sequence>MGSTHETDLVLAHPTPAERGRTYASTYDSWGSALELEDYVRREEYMTTVPVTRNGGITQWILTDPALPPDARPILSSCESIRKPVLVARPEGGPVVEAVTHCVGSVFTDPAHRGNGYASVMMAMMGPALARWQGAEMAKGEPWRDIRDGEVACSVLYSDIGKTFYAKHGWHPYESTHLDFPTTGAGAGAGEKPPRREAAPLGYHELAELCAVDERRLRARLARPSASNKTRVSLVPDLDAMLWHLMREDYMTKHIFGKTPTVRGGVVGDRPGARVWAVWTRGYYGGLKRPDKGNTMHILRLAVEQEEEDGDDDAAAAAAAGSGPGPGPDDAFVQDAVEALLRLARAEAAEWRVNNVELWNPDPRVRALVERAGISHEFVERETHSIASLMWYGEGEVEWVLNEKFGWC</sequence>
<feature type="region of interest" description="Disordered" evidence="1">
    <location>
        <begin position="309"/>
        <end position="329"/>
    </location>
</feature>
<proteinExistence type="predicted"/>
<gene>
    <name evidence="3" type="ORF">LY79DRAFT_518626</name>
</gene>
<dbReference type="InterPro" id="IPR053013">
    <property type="entry name" value="LAT"/>
</dbReference>
<dbReference type="PANTHER" id="PTHR34815">
    <property type="entry name" value="LYSINE ACETYLTRANSFERASE"/>
    <property type="match status" value="1"/>
</dbReference>
<organism evidence="3 4">
    <name type="scientific">Colletotrichum navitas</name>
    <dbReference type="NCBI Taxonomy" id="681940"/>
    <lineage>
        <taxon>Eukaryota</taxon>
        <taxon>Fungi</taxon>
        <taxon>Dikarya</taxon>
        <taxon>Ascomycota</taxon>
        <taxon>Pezizomycotina</taxon>
        <taxon>Sordariomycetes</taxon>
        <taxon>Hypocreomycetidae</taxon>
        <taxon>Glomerellales</taxon>
        <taxon>Glomerellaceae</taxon>
        <taxon>Colletotrichum</taxon>
        <taxon>Colletotrichum graminicola species complex</taxon>
    </lineage>
</organism>
<evidence type="ECO:0000313" key="4">
    <source>
        <dbReference type="Proteomes" id="UP001230504"/>
    </source>
</evidence>
<evidence type="ECO:0000313" key="3">
    <source>
        <dbReference type="EMBL" id="KAK1585585.1"/>
    </source>
</evidence>
<keyword evidence="4" id="KW-1185">Reference proteome</keyword>
<dbReference type="Proteomes" id="UP001230504">
    <property type="component" value="Unassembled WGS sequence"/>
</dbReference>
<protein>
    <recommendedName>
        <fullName evidence="2">LYC1 C-terminal domain-containing protein</fullName>
    </recommendedName>
</protein>